<dbReference type="PANTHER" id="PTHR43197">
    <property type="entry name" value="UTP--GLUCOSE-1-PHOSPHATE URIDYLYLTRANSFERASE"/>
    <property type="match status" value="1"/>
</dbReference>
<evidence type="ECO:0000313" key="10">
    <source>
        <dbReference type="Proteomes" id="UP001310692"/>
    </source>
</evidence>
<dbReference type="NCBIfam" id="TIGR01099">
    <property type="entry name" value="galU"/>
    <property type="match status" value="1"/>
</dbReference>
<evidence type="ECO:0000256" key="3">
    <source>
        <dbReference type="ARBA" id="ARBA00019048"/>
    </source>
</evidence>
<comment type="caution">
    <text evidence="9">The sequence shown here is derived from an EMBL/GenBank/DDBJ whole genome shotgun (WGS) entry which is preliminary data.</text>
</comment>
<dbReference type="Gene3D" id="3.90.550.10">
    <property type="entry name" value="Spore Coat Polysaccharide Biosynthesis Protein SpsA, Chain A"/>
    <property type="match status" value="1"/>
</dbReference>
<dbReference type="PANTHER" id="PTHR43197:SF1">
    <property type="entry name" value="UTP--GLUCOSE-1-PHOSPHATE URIDYLYLTRANSFERASE"/>
    <property type="match status" value="1"/>
</dbReference>
<gene>
    <name evidence="9" type="primary">galU</name>
    <name evidence="9" type="ORF">V0U35_07060</name>
</gene>
<comment type="catalytic activity">
    <reaction evidence="6 7">
        <text>alpha-D-glucose 1-phosphate + UTP + H(+) = UDP-alpha-D-glucose + diphosphate</text>
        <dbReference type="Rhea" id="RHEA:19889"/>
        <dbReference type="ChEBI" id="CHEBI:15378"/>
        <dbReference type="ChEBI" id="CHEBI:33019"/>
        <dbReference type="ChEBI" id="CHEBI:46398"/>
        <dbReference type="ChEBI" id="CHEBI:58601"/>
        <dbReference type="ChEBI" id="CHEBI:58885"/>
        <dbReference type="EC" id="2.7.7.9"/>
    </reaction>
</comment>
<dbReference type="CDD" id="cd02541">
    <property type="entry name" value="UGPase_prokaryotic"/>
    <property type="match status" value="1"/>
</dbReference>
<evidence type="ECO:0000256" key="5">
    <source>
        <dbReference type="ARBA" id="ARBA00022695"/>
    </source>
</evidence>
<feature type="domain" description="Nucleotidyl transferase" evidence="8">
    <location>
        <begin position="5"/>
        <end position="266"/>
    </location>
</feature>
<dbReference type="Proteomes" id="UP001310692">
    <property type="component" value="Unassembled WGS sequence"/>
</dbReference>
<evidence type="ECO:0000256" key="4">
    <source>
        <dbReference type="ARBA" id="ARBA00022679"/>
    </source>
</evidence>
<dbReference type="EMBL" id="JAZDRO010000002">
    <property type="protein sequence ID" value="MEE2566437.1"/>
    <property type="molecule type" value="Genomic_DNA"/>
</dbReference>
<evidence type="ECO:0000256" key="1">
    <source>
        <dbReference type="ARBA" id="ARBA00006890"/>
    </source>
</evidence>
<dbReference type="Pfam" id="PF00483">
    <property type="entry name" value="NTP_transferase"/>
    <property type="match status" value="1"/>
</dbReference>
<evidence type="ECO:0000256" key="7">
    <source>
        <dbReference type="RuleBase" id="RU361259"/>
    </source>
</evidence>
<sequence length="289" mass="31289">MTIRKAVIPVAGFGTRVLPASKAIPKELLPVFDRPAIDWVVAEAKAAGIEEFIFVTARGKGAIEDYFDKAYELETTLEQQGKTDILADLRARLPKAGAAAFVRQQAALGLGHAIGCARNFVGNEPFAIILPDVIVTGEPGCLREMVDVYEARGGNILAVEQVAREDISKYGIVDVDVSGSGAPKIRAMVEKPKPEDAPSNLAITGRYILQPEIFDLIENQEAGHGGELQLTDPMARLMDTQDFFAVEYSGRSFDCGNKPGYFEAFVAHALADPTHGQACRSILMKLLEK</sequence>
<comment type="similarity">
    <text evidence="1 7">Belongs to the UDPGP type 2 family.</text>
</comment>
<dbReference type="InterPro" id="IPR005771">
    <property type="entry name" value="GalU_uridylyltTrfase_bac/arc"/>
</dbReference>
<reference evidence="9 10" key="1">
    <citation type="submission" date="2024-01" db="EMBL/GenBank/DDBJ databases">
        <title>Hyphobacterium bacterium isolated from marine sediment.</title>
        <authorList>
            <person name="Zhao S."/>
        </authorList>
    </citation>
    <scope>NUCLEOTIDE SEQUENCE [LARGE SCALE GENOMIC DNA]</scope>
    <source>
        <strain evidence="9 10">Y60-23</strain>
    </source>
</reference>
<dbReference type="InterPro" id="IPR029044">
    <property type="entry name" value="Nucleotide-diphossugar_trans"/>
</dbReference>
<dbReference type="SUPFAM" id="SSF53448">
    <property type="entry name" value="Nucleotide-diphospho-sugar transferases"/>
    <property type="match status" value="1"/>
</dbReference>
<dbReference type="RefSeq" id="WP_330195978.1">
    <property type="nucleotide sequence ID" value="NZ_JAZDRO010000002.1"/>
</dbReference>
<accession>A0ABU7LY07</accession>
<keyword evidence="10" id="KW-1185">Reference proteome</keyword>
<name>A0ABU7LY07_9PROT</name>
<keyword evidence="5 7" id="KW-0548">Nucleotidyltransferase</keyword>
<protein>
    <recommendedName>
        <fullName evidence="3 7">UTP--glucose-1-phosphate uridylyltransferase</fullName>
        <ecNumber evidence="2 7">2.7.7.9</ecNumber>
    </recommendedName>
    <alternativeName>
        <fullName evidence="7">UDP-glucose pyrophosphorylase</fullName>
    </alternativeName>
</protein>
<evidence type="ECO:0000256" key="6">
    <source>
        <dbReference type="ARBA" id="ARBA00048128"/>
    </source>
</evidence>
<proteinExistence type="inferred from homology"/>
<keyword evidence="4 7" id="KW-0808">Transferase</keyword>
<evidence type="ECO:0000256" key="2">
    <source>
        <dbReference type="ARBA" id="ARBA00012415"/>
    </source>
</evidence>
<dbReference type="EC" id="2.7.7.9" evidence="2 7"/>
<dbReference type="InterPro" id="IPR005835">
    <property type="entry name" value="NTP_transferase_dom"/>
</dbReference>
<organism evidence="9 10">
    <name type="scientific">Hyphobacterium marinum</name>
    <dbReference type="NCBI Taxonomy" id="3116574"/>
    <lineage>
        <taxon>Bacteria</taxon>
        <taxon>Pseudomonadati</taxon>
        <taxon>Pseudomonadota</taxon>
        <taxon>Alphaproteobacteria</taxon>
        <taxon>Maricaulales</taxon>
        <taxon>Maricaulaceae</taxon>
        <taxon>Hyphobacterium</taxon>
    </lineage>
</organism>
<evidence type="ECO:0000313" key="9">
    <source>
        <dbReference type="EMBL" id="MEE2566437.1"/>
    </source>
</evidence>
<dbReference type="GO" id="GO:0003983">
    <property type="term" value="F:UTP:glucose-1-phosphate uridylyltransferase activity"/>
    <property type="evidence" value="ECO:0007669"/>
    <property type="project" value="UniProtKB-EC"/>
</dbReference>
<evidence type="ECO:0000259" key="8">
    <source>
        <dbReference type="Pfam" id="PF00483"/>
    </source>
</evidence>